<dbReference type="eggNOG" id="COG2755">
    <property type="taxonomic scope" value="Bacteria"/>
</dbReference>
<dbReference type="InterPro" id="IPR014755">
    <property type="entry name" value="Cu-Rt/internalin_Ig-like"/>
</dbReference>
<evidence type="ECO:0000259" key="2">
    <source>
        <dbReference type="PROSITE" id="PS51272"/>
    </source>
</evidence>
<dbReference type="Gene3D" id="2.60.40.1220">
    <property type="match status" value="3"/>
</dbReference>
<dbReference type="eggNOG" id="COG4625">
    <property type="taxonomic scope" value="Bacteria"/>
</dbReference>
<dbReference type="eggNOG" id="COG2931">
    <property type="taxonomic scope" value="Bacteria"/>
</dbReference>
<dbReference type="Pfam" id="PF13753">
    <property type="entry name" value="SWM_repeat"/>
    <property type="match status" value="4"/>
</dbReference>
<dbReference type="Pfam" id="PF00395">
    <property type="entry name" value="SLH"/>
    <property type="match status" value="3"/>
</dbReference>
<dbReference type="Pfam" id="PF13205">
    <property type="entry name" value="Big_5"/>
    <property type="match status" value="5"/>
</dbReference>
<proteinExistence type="predicted"/>
<evidence type="ECO:0000313" key="4">
    <source>
        <dbReference type="Proteomes" id="UP000005387"/>
    </source>
</evidence>
<dbReference type="Proteomes" id="UP000005387">
    <property type="component" value="Unassembled WGS sequence"/>
</dbReference>
<dbReference type="InterPro" id="IPR028059">
    <property type="entry name" value="SWM_rpt"/>
</dbReference>
<feature type="domain" description="SLH" evidence="2">
    <location>
        <begin position="1324"/>
        <end position="1387"/>
    </location>
</feature>
<dbReference type="NCBIfam" id="TIGR02059">
    <property type="entry name" value="swm_rep_I"/>
    <property type="match status" value="4"/>
</dbReference>
<sequence length="1455" mass="151882">MLVRIRRKLSFIVAMVLVLELAIAGIVGRPQQAVAAANGPLLIAMSPSDNATGVSPSDKLVLTFDENVQRGTGSAAVSIRKVSDNSVAESYEIATSQLVSIGANRSVVTIDPTDSLLVAGEAYYVWVDAGAFRNDNGQNFAGLTNAMSWNFWMRGSNATPPQLMQQVPVSGAVAPIDTALSLKFNEPVFAATGIITIQNITTGNAADTQSISVVSPNVRGSGTDTLTIMTAGALLPNNTYEVLVPGGAFSDGDGNAYVGIGSGQWRFTTSAPPMAYVPQSPADNATNAELSGQLQINFGVNVAVADGNKKISINRVADNATVQQLSVASSSINGATVSIPYGTLAEGTEYYVLIDAGSYKDAASGAVLFQGISSATAWNFRTKPGVDTAPPVVSALSPLNSSVQSTLRFPLTVQFNEAVLPANGSIVIRNTDNNTVFETIPITSSLVTGGGTNVLTINLPAGKSFVNNASYEVQIGNQAIIDRSGNLFAGMSTGQWTFRVTQDSTLPTLASVTPVSGSSTVQTNASFIAVFSEPIALPAATGTVTIKRSGTSTGALATQLSIDPQDNKKLIIKPIAAGAGDALSANTSYYVEMQEGSVTDLAGNRFVGILNEYQWSFRTIGSDGMAPTLMSAEMSSGSWITLKYNEDLDPNSVPSSANYYVTVNDVPRAVVGVKISGATVSIQLQSSVVFGQVVKVSYSKGTTPVQDISRNASTSFTGYTVTNTSDTTQPRPLSGTVNGNTLTLQFSEDLAAISSYAYYQFQVKVNGSSYGIVSAMGGGSYVILTLSGTVPNGQSVSVSYTASSYPLKDSAGNAVQSFTDFYIRNGVDTKAPALMSAAASGNKLTLTYDEGLDRSSVPSSSQFSVLVAGTTRPVQSVEVNNNQVILTLSVAVGSTQGVIVSYVSGTPALKDLAGNAAPTFGGVTANIVNGSTQVTGASVTGATVTLSFNEVLNSSYVPLITQFSVKVNNIVRPLLQASISNNSVVLTLTSPVTLGDVVSLSYSSTNALLRTMSGTLIGDISSVSVTNLTTNGQTGGTTTDGNVVLKPLDATATSDLSPGGRSAQRYTLTADKVTAAFNTARTSSSKLPRVTFEVPPTEGAALVAVPISALEAAKSSAANASFMVRYGDLTYEVPLSSIDWVELRKVGGTSGSLLFTMDKGAGSQSSAMQTALATSKAQLIVGPLSYELFVVNGSATNSVKQFSGYLTRTVHTTTKLDPRQTAAVWLDPETGVLSYVPTTVAQDTTGSTITFKRKGNSAYAIVKGGIEFTDTSKHWAYSDIMLLANKYIVEGRSTTKFEPTKPVTRGEFAMFISRGLGLSGDKASAAKFKDVNQNATLASYIGAATKAGIVLGNSDGTFKPNSYISRQEMAVMLMRAASAADVRVDLPQTASTYLNKFKDKSKIGTWAQQDVAKAVFAQLINGQTSTTFAPQANATRAEAVIMIKRLLVYIDFIEA</sequence>
<organism evidence="3 4">
    <name type="scientific">Paenibacillus curdlanolyticus YK9</name>
    <dbReference type="NCBI Taxonomy" id="717606"/>
    <lineage>
        <taxon>Bacteria</taxon>
        <taxon>Bacillati</taxon>
        <taxon>Bacillota</taxon>
        <taxon>Bacilli</taxon>
        <taxon>Bacillales</taxon>
        <taxon>Paenibacillaceae</taxon>
        <taxon>Paenibacillus</taxon>
    </lineage>
</organism>
<dbReference type="InterPro" id="IPR001119">
    <property type="entry name" value="SLH_dom"/>
</dbReference>
<dbReference type="PROSITE" id="PS51272">
    <property type="entry name" value="SLH"/>
    <property type="match status" value="3"/>
</dbReference>
<dbReference type="PANTHER" id="PTHR43308:SF5">
    <property type="entry name" value="S-LAYER PROTEIN _ PEPTIDOGLYCAN ENDO-BETA-N-ACETYLGLUCOSAMINIDASE"/>
    <property type="match status" value="1"/>
</dbReference>
<evidence type="ECO:0000256" key="1">
    <source>
        <dbReference type="ARBA" id="ARBA00022729"/>
    </source>
</evidence>
<dbReference type="PANTHER" id="PTHR43308">
    <property type="entry name" value="OUTER MEMBRANE PROTEIN ALPHA-RELATED"/>
    <property type="match status" value="1"/>
</dbReference>
<dbReference type="RefSeq" id="WP_006040021.1">
    <property type="nucleotide sequence ID" value="NZ_AEDD01000012.1"/>
</dbReference>
<dbReference type="OrthoDB" id="2675126at2"/>
<name>E0IEE7_9BACL</name>
<dbReference type="STRING" id="717606.PaecuDRAFT_4038"/>
<protein>
    <submittedName>
        <fullName evidence="3">Outer membrane protein</fullName>
    </submittedName>
</protein>
<dbReference type="InterPro" id="IPR011801">
    <property type="entry name" value="Swm_rep_I_cyn"/>
</dbReference>
<keyword evidence="4" id="KW-1185">Reference proteome</keyword>
<gene>
    <name evidence="3" type="ORF">PaecuDRAFT_4038</name>
</gene>
<feature type="domain" description="SLH" evidence="2">
    <location>
        <begin position="1394"/>
        <end position="1455"/>
    </location>
</feature>
<dbReference type="EMBL" id="AEDD01000012">
    <property type="protein sequence ID" value="EFM09035.1"/>
    <property type="molecule type" value="Genomic_DNA"/>
</dbReference>
<dbReference type="eggNOG" id="COG5184">
    <property type="taxonomic scope" value="Bacteria"/>
</dbReference>
<keyword evidence="1" id="KW-0732">Signal</keyword>
<accession>E0IEE7</accession>
<dbReference type="InterPro" id="IPR051465">
    <property type="entry name" value="Cell_Envelope_Struct_Comp"/>
</dbReference>
<dbReference type="InterPro" id="IPR032812">
    <property type="entry name" value="SbsA_Ig"/>
</dbReference>
<feature type="domain" description="SLH" evidence="2">
    <location>
        <begin position="1263"/>
        <end position="1323"/>
    </location>
</feature>
<evidence type="ECO:0000313" key="3">
    <source>
        <dbReference type="EMBL" id="EFM09035.1"/>
    </source>
</evidence>
<reference evidence="3 4" key="1">
    <citation type="submission" date="2010-07" db="EMBL/GenBank/DDBJ databases">
        <title>The draft genome of Paenibacillus curdlanolyticus YK9.</title>
        <authorList>
            <consortium name="US DOE Joint Genome Institute (JGI-PGF)"/>
            <person name="Lucas S."/>
            <person name="Copeland A."/>
            <person name="Lapidus A."/>
            <person name="Cheng J.-F."/>
            <person name="Bruce D."/>
            <person name="Goodwin L."/>
            <person name="Pitluck S."/>
            <person name="Land M.L."/>
            <person name="Hauser L."/>
            <person name="Chang Y.-J."/>
            <person name="Jeffries C."/>
            <person name="Anderson I.J."/>
            <person name="Johnson E."/>
            <person name="Loganathan U."/>
            <person name="Mulhopadhyay B."/>
            <person name="Kyrpides N."/>
            <person name="Woyke T.J."/>
        </authorList>
    </citation>
    <scope>NUCLEOTIDE SEQUENCE [LARGE SCALE GENOMIC DNA]</scope>
    <source>
        <strain evidence="3 4">YK9</strain>
    </source>
</reference>